<dbReference type="EMBL" id="CP071709">
    <property type="protein sequence ID" value="QVY62078.1"/>
    <property type="molecule type" value="Genomic_DNA"/>
</dbReference>
<dbReference type="InterPro" id="IPR051396">
    <property type="entry name" value="Bact_Antivir_Def_Nuclease"/>
</dbReference>
<evidence type="ECO:0000313" key="2">
    <source>
        <dbReference type="EMBL" id="QVY62078.1"/>
    </source>
</evidence>
<evidence type="ECO:0000313" key="3">
    <source>
        <dbReference type="Proteomes" id="UP000679247"/>
    </source>
</evidence>
<dbReference type="SUPFAM" id="SSF52540">
    <property type="entry name" value="P-loop containing nucleoside triphosphate hydrolases"/>
    <property type="match status" value="1"/>
</dbReference>
<keyword evidence="2" id="KW-0255">Endonuclease</keyword>
<accession>A0ABX8FDI6</accession>
<proteinExistence type="predicted"/>
<dbReference type="Proteomes" id="UP000679247">
    <property type="component" value="Chromosome"/>
</dbReference>
<sequence length="676" mass="80045">MSIVGVTIKNCKSIESLELNLKENINCFIGTNNVGKSNIMKALNFFHLNLTEEVYDESMFSKSNPYNDEVEIAIEYDFLELIKKMKAHTFNGLINPTNEIFEKIDYYTKKYSVNNRVILSLKYNKNGTINWNIKDYDFRAFMAIRFPIFFLESRNINLYNWDSIWEVIGSIAPFRQKLNISENISGIFEANDQEQDNYQEVIDIIVDILERNEIKIKKTNVYEKISQIIQLQLGGKGFNYDSHSLQLGSNGLNSYTFIKLYIQLILRLYEYKHLATPLIMVDEPELHLHVKKIEEFVREIKENKSYYTTKWIFATHSPAFTKNIILENENYDIFHITNNSLYNRTSVNKINGFKQRKYKFLSDNEANLFFSEACLFVEGDTELEVFRNGNIRILFPVLSKIDIYPFEGKNDKLQLVNPNDRKSKIKFLVLLDMDKLLSYVPKKKKYSITGNAYLNVLKDKNIINREHYHYKQKLNNTFRTRIEIQRRTNNYKFEVDSSGLCIKETRARLELIELMQQYYSEYNFFPLETTIEGAIININNHQLFYDWLQEQDWDDTYFQSIYGGLATENQKTSFLRVIFFGKADWLSGEKESKKDKANKVRQFVSLFEDIKNIRNELKKSNLNLEGKTSGWVTSFMNWFFEKEIDLENKDLYFNRNIFLSRFPELGKVIVQIEKMV</sequence>
<dbReference type="NCBIfam" id="NF038234">
    <property type="entry name" value="retron_eff_Eco8"/>
    <property type="match status" value="1"/>
</dbReference>
<dbReference type="PANTHER" id="PTHR43581:SF2">
    <property type="entry name" value="EXCINUCLEASE ATPASE SUBUNIT"/>
    <property type="match status" value="1"/>
</dbReference>
<organism evidence="2 3">
    <name type="scientific">Cytobacillus gottheilii</name>
    <dbReference type="NCBI Taxonomy" id="859144"/>
    <lineage>
        <taxon>Bacteria</taxon>
        <taxon>Bacillati</taxon>
        <taxon>Bacillota</taxon>
        <taxon>Bacilli</taxon>
        <taxon>Bacillales</taxon>
        <taxon>Bacillaceae</taxon>
        <taxon>Cytobacillus</taxon>
    </lineage>
</organism>
<dbReference type="Pfam" id="PF13304">
    <property type="entry name" value="AAA_21"/>
    <property type="match status" value="1"/>
</dbReference>
<dbReference type="InterPro" id="IPR027417">
    <property type="entry name" value="P-loop_NTPase"/>
</dbReference>
<dbReference type="GO" id="GO:0004519">
    <property type="term" value="F:endonuclease activity"/>
    <property type="evidence" value="ECO:0007669"/>
    <property type="project" value="UniProtKB-KW"/>
</dbReference>
<keyword evidence="2" id="KW-0378">Hydrolase</keyword>
<dbReference type="PANTHER" id="PTHR43581">
    <property type="entry name" value="ATP/GTP PHOSPHATASE"/>
    <property type="match status" value="1"/>
</dbReference>
<name>A0ABX8FDI6_9BACI</name>
<keyword evidence="2" id="KW-0540">Nuclease</keyword>
<reference evidence="2 3" key="1">
    <citation type="submission" date="2021-03" db="EMBL/GenBank/DDBJ databases">
        <title>The first data on the complete genome of the tetrodotoxin-producing bacterium.</title>
        <authorList>
            <person name="Melnikova D.I."/>
            <person name="Nijland R."/>
            <person name="Magarlamov T.Y."/>
        </authorList>
    </citation>
    <scope>NUCLEOTIDE SEQUENCE [LARGE SCALE GENOMIC DNA]</scope>
    <source>
        <strain evidence="2 3">1839</strain>
    </source>
</reference>
<dbReference type="InterPro" id="IPR003959">
    <property type="entry name" value="ATPase_AAA_core"/>
</dbReference>
<gene>
    <name evidence="2" type="ORF">J1899_02895</name>
</gene>
<protein>
    <submittedName>
        <fullName evidence="2">Retron Eco8 family effector endonuclease</fullName>
    </submittedName>
</protein>
<evidence type="ECO:0000259" key="1">
    <source>
        <dbReference type="Pfam" id="PF13304"/>
    </source>
</evidence>
<keyword evidence="3" id="KW-1185">Reference proteome</keyword>
<dbReference type="Gene3D" id="3.40.50.300">
    <property type="entry name" value="P-loop containing nucleotide triphosphate hydrolases"/>
    <property type="match status" value="1"/>
</dbReference>
<feature type="domain" description="ATPase AAA-type core" evidence="1">
    <location>
        <begin position="25"/>
        <end position="320"/>
    </location>
</feature>